<gene>
    <name evidence="1" type="ORF">E5990_01860</name>
</gene>
<name>A0AC61S7V1_9BACT</name>
<organism evidence="1 2">
    <name type="scientific">Muribaculum caecicola</name>
    <dbReference type="NCBI Taxonomy" id="3038144"/>
    <lineage>
        <taxon>Bacteria</taxon>
        <taxon>Pseudomonadati</taxon>
        <taxon>Bacteroidota</taxon>
        <taxon>Bacteroidia</taxon>
        <taxon>Bacteroidales</taxon>
        <taxon>Muribaculaceae</taxon>
        <taxon>Muribaculum</taxon>
    </lineage>
</organism>
<protein>
    <submittedName>
        <fullName evidence="1">DUF410 domain-containing protein</fullName>
    </submittedName>
</protein>
<sequence>MTNDNDKRLQIYDTAVNLYPNDYRTYNNLGMCQYIDQDYDAAAANFAEAARLAPESGEAQMNLGLVSMLNKNYKDATAKFGNAAGVPALGEALGVYYLKQGDYNSAIRAFGDSKTNNAALAQILNKDYSKAKSTLAAIRMPDATTFYLTAVLGARTNNSNMVYNNLRQAVKLNKNMAAQAKSDLEFSNFNLSAL</sequence>
<evidence type="ECO:0000313" key="1">
    <source>
        <dbReference type="EMBL" id="THG54714.1"/>
    </source>
</evidence>
<dbReference type="EMBL" id="SSTG01000011">
    <property type="protein sequence ID" value="THG54714.1"/>
    <property type="molecule type" value="Genomic_DNA"/>
</dbReference>
<evidence type="ECO:0000313" key="2">
    <source>
        <dbReference type="Proteomes" id="UP000305401"/>
    </source>
</evidence>
<accession>A0AC61S7V1</accession>
<reference evidence="1" key="1">
    <citation type="submission" date="2019-04" db="EMBL/GenBank/DDBJ databases">
        <title>Microbes associate with the intestines of laboratory mice.</title>
        <authorList>
            <person name="Navarre W."/>
            <person name="Wong E."/>
            <person name="Huang K.C."/>
            <person name="Tropini C."/>
            <person name="Ng K."/>
            <person name="Yu B."/>
        </authorList>
    </citation>
    <scope>NUCLEOTIDE SEQUENCE</scope>
    <source>
        <strain evidence="1">NM86_A22</strain>
    </source>
</reference>
<keyword evidence="2" id="KW-1185">Reference proteome</keyword>
<dbReference type="Proteomes" id="UP000305401">
    <property type="component" value="Unassembled WGS sequence"/>
</dbReference>
<comment type="caution">
    <text evidence="1">The sequence shown here is derived from an EMBL/GenBank/DDBJ whole genome shotgun (WGS) entry which is preliminary data.</text>
</comment>
<proteinExistence type="predicted"/>